<sequence>MNDKMKAVVCYQQNDLRYEDVAVPNIGDDDVLIQMDACGLCGTDIQKIRGNTVTKPTVLGHEVVGRIVKKGKNIANYALGDRVITAIHVPCFTCHYCNKGHYTICEQFRTNNIDPGGFAEYIRIPALHLKHLTHKITDDINDDEATLIEPIACCLHGLKQANIHAGDSVLVMGAGTIGILHAQLAKIKGASQVMISDISPYKLDIALKVGCDYAINVAQDDLVKSVSDITHQLGVDVVIIAAGVSSLLADAIKVVRRAGKVIVFSGFDNSPQITLDASRFFKDEISIIGTYSVTPYELPEALDLLAKKRLNITQMVTHHFSLAQLSQAVDLATNPSEQVLKVIIKAHL</sequence>
<dbReference type="SUPFAM" id="SSF51735">
    <property type="entry name" value="NAD(P)-binding Rossmann-fold domains"/>
    <property type="match status" value="1"/>
</dbReference>
<feature type="domain" description="Enoyl reductase (ER)" evidence="5">
    <location>
        <begin position="12"/>
        <end position="344"/>
    </location>
</feature>
<dbReference type="InterPro" id="IPR013154">
    <property type="entry name" value="ADH-like_N"/>
</dbReference>
<dbReference type="InterPro" id="IPR020843">
    <property type="entry name" value="ER"/>
</dbReference>
<comment type="caution">
    <text evidence="6">The sequence shown here is derived from an EMBL/GenBank/DDBJ whole genome shotgun (WGS) entry which is preliminary data.</text>
</comment>
<dbReference type="PANTHER" id="PTHR43401">
    <property type="entry name" value="L-THREONINE 3-DEHYDROGENASE"/>
    <property type="match status" value="1"/>
</dbReference>
<evidence type="ECO:0000313" key="7">
    <source>
        <dbReference type="Proteomes" id="UP001500171"/>
    </source>
</evidence>
<dbReference type="SUPFAM" id="SSF50129">
    <property type="entry name" value="GroES-like"/>
    <property type="match status" value="1"/>
</dbReference>
<evidence type="ECO:0000256" key="4">
    <source>
        <dbReference type="RuleBase" id="RU361277"/>
    </source>
</evidence>
<evidence type="ECO:0000313" key="6">
    <source>
        <dbReference type="EMBL" id="GAA5112741.1"/>
    </source>
</evidence>
<proteinExistence type="inferred from homology"/>
<dbReference type="InterPro" id="IPR036291">
    <property type="entry name" value="NAD(P)-bd_dom_sf"/>
</dbReference>
<dbReference type="Gene3D" id="3.40.50.720">
    <property type="entry name" value="NAD(P)-binding Rossmann-like Domain"/>
    <property type="match status" value="1"/>
</dbReference>
<dbReference type="InterPro" id="IPR002328">
    <property type="entry name" value="ADH_Zn_CS"/>
</dbReference>
<protein>
    <submittedName>
        <fullName evidence="6">Zinc-dependent dehydrogenase</fullName>
    </submittedName>
</protein>
<evidence type="ECO:0000256" key="2">
    <source>
        <dbReference type="ARBA" id="ARBA00022833"/>
    </source>
</evidence>
<dbReference type="Pfam" id="PF00107">
    <property type="entry name" value="ADH_zinc_N"/>
    <property type="match status" value="1"/>
</dbReference>
<dbReference type="EMBL" id="BAABHY010000005">
    <property type="protein sequence ID" value="GAA5112741.1"/>
    <property type="molecule type" value="Genomic_DNA"/>
</dbReference>
<dbReference type="PROSITE" id="PS00059">
    <property type="entry name" value="ADH_ZINC"/>
    <property type="match status" value="1"/>
</dbReference>
<accession>A0ABP9N9R4</accession>
<evidence type="ECO:0000259" key="5">
    <source>
        <dbReference type="SMART" id="SM00829"/>
    </source>
</evidence>
<dbReference type="Gene3D" id="3.90.180.10">
    <property type="entry name" value="Medium-chain alcohol dehydrogenases, catalytic domain"/>
    <property type="match status" value="1"/>
</dbReference>
<comment type="similarity">
    <text evidence="4">Belongs to the zinc-containing alcohol dehydrogenase family.</text>
</comment>
<keyword evidence="2 4" id="KW-0862">Zinc</keyword>
<dbReference type="RefSeq" id="WP_345491737.1">
    <property type="nucleotide sequence ID" value="NZ_BAABHY010000005.1"/>
</dbReference>
<keyword evidence="3" id="KW-0560">Oxidoreductase</keyword>
<comment type="cofactor">
    <cofactor evidence="4">
        <name>Zn(2+)</name>
        <dbReference type="ChEBI" id="CHEBI:29105"/>
    </cofactor>
</comment>
<evidence type="ECO:0000256" key="3">
    <source>
        <dbReference type="ARBA" id="ARBA00023002"/>
    </source>
</evidence>
<dbReference type="SMART" id="SM00829">
    <property type="entry name" value="PKS_ER"/>
    <property type="match status" value="1"/>
</dbReference>
<dbReference type="InterPro" id="IPR011032">
    <property type="entry name" value="GroES-like_sf"/>
</dbReference>
<organism evidence="6 7">
    <name type="scientific">Orbus sasakiae</name>
    <dbReference type="NCBI Taxonomy" id="1078475"/>
    <lineage>
        <taxon>Bacteria</taxon>
        <taxon>Pseudomonadati</taxon>
        <taxon>Pseudomonadota</taxon>
        <taxon>Gammaproteobacteria</taxon>
        <taxon>Orbales</taxon>
        <taxon>Orbaceae</taxon>
        <taxon>Orbus</taxon>
    </lineage>
</organism>
<keyword evidence="7" id="KW-1185">Reference proteome</keyword>
<gene>
    <name evidence="6" type="ORF">GCM10023211_19830</name>
</gene>
<dbReference type="Pfam" id="PF08240">
    <property type="entry name" value="ADH_N"/>
    <property type="match status" value="1"/>
</dbReference>
<dbReference type="Proteomes" id="UP001500171">
    <property type="component" value="Unassembled WGS sequence"/>
</dbReference>
<dbReference type="InterPro" id="IPR050129">
    <property type="entry name" value="Zn_alcohol_dh"/>
</dbReference>
<dbReference type="PANTHER" id="PTHR43401:SF2">
    <property type="entry name" value="L-THREONINE 3-DEHYDROGENASE"/>
    <property type="match status" value="1"/>
</dbReference>
<evidence type="ECO:0000256" key="1">
    <source>
        <dbReference type="ARBA" id="ARBA00022723"/>
    </source>
</evidence>
<reference evidence="7" key="1">
    <citation type="journal article" date="2019" name="Int. J. Syst. Evol. Microbiol.">
        <title>The Global Catalogue of Microorganisms (GCM) 10K type strain sequencing project: providing services to taxonomists for standard genome sequencing and annotation.</title>
        <authorList>
            <consortium name="The Broad Institute Genomics Platform"/>
            <consortium name="The Broad Institute Genome Sequencing Center for Infectious Disease"/>
            <person name="Wu L."/>
            <person name="Ma J."/>
        </authorList>
    </citation>
    <scope>NUCLEOTIDE SEQUENCE [LARGE SCALE GENOMIC DNA]</scope>
    <source>
        <strain evidence="7">JCM 18050</strain>
    </source>
</reference>
<dbReference type="InterPro" id="IPR013149">
    <property type="entry name" value="ADH-like_C"/>
</dbReference>
<keyword evidence="1 4" id="KW-0479">Metal-binding</keyword>
<name>A0ABP9N9R4_9GAMM</name>